<name>A0ACC0Z5F6_9ROSI</name>
<proteinExistence type="predicted"/>
<evidence type="ECO:0000313" key="2">
    <source>
        <dbReference type="Proteomes" id="UP001163603"/>
    </source>
</evidence>
<reference evidence="2" key="1">
    <citation type="journal article" date="2023" name="G3 (Bethesda)">
        <title>Genome assembly and association tests identify interacting loci associated with vigor, precocity, and sex in interspecific pistachio rootstocks.</title>
        <authorList>
            <person name="Palmer W."/>
            <person name="Jacygrad E."/>
            <person name="Sagayaradj S."/>
            <person name="Cavanaugh K."/>
            <person name="Han R."/>
            <person name="Bertier L."/>
            <person name="Beede B."/>
            <person name="Kafkas S."/>
            <person name="Golino D."/>
            <person name="Preece J."/>
            <person name="Michelmore R."/>
        </authorList>
    </citation>
    <scope>NUCLEOTIDE SEQUENCE [LARGE SCALE GENOMIC DNA]</scope>
</reference>
<keyword evidence="2" id="KW-1185">Reference proteome</keyword>
<dbReference type="EMBL" id="CM047738">
    <property type="protein sequence ID" value="KAJ0045605.1"/>
    <property type="molecule type" value="Genomic_DNA"/>
</dbReference>
<comment type="caution">
    <text evidence="1">The sequence shown here is derived from an EMBL/GenBank/DDBJ whole genome shotgun (WGS) entry which is preliminary data.</text>
</comment>
<protein>
    <submittedName>
        <fullName evidence="1">Uncharacterized protein</fullName>
    </submittedName>
</protein>
<dbReference type="Proteomes" id="UP001163603">
    <property type="component" value="Chromosome 3"/>
</dbReference>
<gene>
    <name evidence="1" type="ORF">Pint_04268</name>
</gene>
<sequence>MEAVVVLATEVVCYCCCSLCPCCSIYYNIRNTVRFQSNLKDLEKETKTLTDLKDNINQQLAAAEKVGKPPKTQVKQWLEEVEAFLLRLKSLQTSMETHKERRNGCLFNCSQRCKFSKEVATELEEVKRLTTAGNFPTGIVDQVPEPSNVDQATS</sequence>
<evidence type="ECO:0000313" key="1">
    <source>
        <dbReference type="EMBL" id="KAJ0045605.1"/>
    </source>
</evidence>
<organism evidence="1 2">
    <name type="scientific">Pistacia integerrima</name>
    <dbReference type="NCBI Taxonomy" id="434235"/>
    <lineage>
        <taxon>Eukaryota</taxon>
        <taxon>Viridiplantae</taxon>
        <taxon>Streptophyta</taxon>
        <taxon>Embryophyta</taxon>
        <taxon>Tracheophyta</taxon>
        <taxon>Spermatophyta</taxon>
        <taxon>Magnoliopsida</taxon>
        <taxon>eudicotyledons</taxon>
        <taxon>Gunneridae</taxon>
        <taxon>Pentapetalae</taxon>
        <taxon>rosids</taxon>
        <taxon>malvids</taxon>
        <taxon>Sapindales</taxon>
        <taxon>Anacardiaceae</taxon>
        <taxon>Pistacia</taxon>
    </lineage>
</organism>
<accession>A0ACC0Z5F6</accession>